<reference evidence="1 2" key="1">
    <citation type="journal article" date="2017" name="Int. J. Syst. Evol. Microbiol.">
        <title>Bacillus notoginsengisoli sp. nov., a novel bacterium isolated from the rhizosphere of Panax notoginseng.</title>
        <authorList>
            <person name="Zhang M.Y."/>
            <person name="Cheng J."/>
            <person name="Cai Y."/>
            <person name="Zhang T.Y."/>
            <person name="Wu Y.Y."/>
            <person name="Manikprabhu D."/>
            <person name="Li W.J."/>
            <person name="Zhang Y.X."/>
        </authorList>
    </citation>
    <scope>NUCLEOTIDE SEQUENCE [LARGE SCALE GENOMIC DNA]</scope>
    <source>
        <strain evidence="1 2">JCM 30743</strain>
    </source>
</reference>
<gene>
    <name evidence="1" type="ORF">D1B31_01510</name>
</gene>
<dbReference type="AlphaFoldDB" id="A0A417Z089"/>
<evidence type="ECO:0000313" key="1">
    <source>
        <dbReference type="EMBL" id="RHW43368.1"/>
    </source>
</evidence>
<dbReference type="RefSeq" id="WP_118918976.1">
    <property type="nucleotide sequence ID" value="NZ_QWEG01000001.1"/>
</dbReference>
<dbReference type="Pfam" id="PF13563">
    <property type="entry name" value="2_5_RNA_ligase2"/>
    <property type="match status" value="1"/>
</dbReference>
<dbReference type="GO" id="GO:0016874">
    <property type="term" value="F:ligase activity"/>
    <property type="evidence" value="ECO:0007669"/>
    <property type="project" value="UniProtKB-KW"/>
</dbReference>
<dbReference type="Gene3D" id="3.90.1140.10">
    <property type="entry name" value="Cyclic phosphodiesterase"/>
    <property type="match status" value="1"/>
</dbReference>
<name>A0A417Z089_9BACI</name>
<dbReference type="InterPro" id="IPR009097">
    <property type="entry name" value="Cyclic_Pdiesterase"/>
</dbReference>
<comment type="caution">
    <text evidence="1">The sequence shown here is derived from an EMBL/GenBank/DDBJ whole genome shotgun (WGS) entry which is preliminary data.</text>
</comment>
<dbReference type="Proteomes" id="UP000284416">
    <property type="component" value="Unassembled WGS sequence"/>
</dbReference>
<dbReference type="OrthoDB" id="70764at2"/>
<sequence length="179" mass="21022">MKFFIGIVPPKEYKRKIVEFQTRWKNNLLSDLVEPHITIKSQGGLTSNKNWLRDVEKLCEDTAPFQLKINTPAFFDDTVLFLRVEARGINELHRKIVNAVNPEKDLIKKYRELDDYIPHLTLGQTHYGLSSEELKDMAILAEEELSPYPVFDVNFLRGYQEIESNKYKKFMDINLKEKS</sequence>
<evidence type="ECO:0000313" key="2">
    <source>
        <dbReference type="Proteomes" id="UP000284416"/>
    </source>
</evidence>
<dbReference type="SUPFAM" id="SSF55144">
    <property type="entry name" value="LigT-like"/>
    <property type="match status" value="1"/>
</dbReference>
<accession>A0A417Z089</accession>
<keyword evidence="2" id="KW-1185">Reference proteome</keyword>
<organism evidence="1 2">
    <name type="scientific">Neobacillus notoginsengisoli</name>
    <dbReference type="NCBI Taxonomy" id="1578198"/>
    <lineage>
        <taxon>Bacteria</taxon>
        <taxon>Bacillati</taxon>
        <taxon>Bacillota</taxon>
        <taxon>Bacilli</taxon>
        <taxon>Bacillales</taxon>
        <taxon>Bacillaceae</taxon>
        <taxon>Neobacillus</taxon>
    </lineage>
</organism>
<protein>
    <submittedName>
        <fullName evidence="1">2'-5' RNA ligase family protein</fullName>
    </submittedName>
</protein>
<proteinExistence type="predicted"/>
<keyword evidence="1" id="KW-0436">Ligase</keyword>
<dbReference type="EMBL" id="QWEG01000001">
    <property type="protein sequence ID" value="RHW43368.1"/>
    <property type="molecule type" value="Genomic_DNA"/>
</dbReference>